<evidence type="ECO:0000313" key="8">
    <source>
        <dbReference type="EMBL" id="KHS58392.1"/>
    </source>
</evidence>
<evidence type="ECO:0000259" key="7">
    <source>
        <dbReference type="Pfam" id="PF10035"/>
    </source>
</evidence>
<feature type="transmembrane region" description="Helical" evidence="6">
    <location>
        <begin position="112"/>
        <end position="131"/>
    </location>
</feature>
<sequence>MSKVNTMEQDNIYVRYSIIIVGITIMSIGVNGFLRQAHLLSGGVAGVSTAINYLSNINVGFITFFINIPIFILGFIFLDKDFLITSLINMILFSVIIGITQEIGSIIPVDDILLQSVYGGILCGVGNGLVFRTKSSLGGTDIIGAILKNKLNIEMKNTSFGINLAIVSVSSLLFGLNLALYTLIAMFINAQVMSYIKDALNDEKAVMVFSNNSQPIANEIMETLVRGVTFLNAEGGYTQEKKKIIYCVVLSREIPKIKEIALKYDERAFISVNDINEVKGKGFKEKFL</sequence>
<feature type="transmembrane region" description="Helical" evidence="6">
    <location>
        <begin position="12"/>
        <end position="34"/>
    </location>
</feature>
<evidence type="ECO:0000256" key="4">
    <source>
        <dbReference type="ARBA" id="ARBA00022989"/>
    </source>
</evidence>
<protein>
    <submittedName>
        <fullName evidence="8">Membrane protein</fullName>
    </submittedName>
</protein>
<evidence type="ECO:0000256" key="2">
    <source>
        <dbReference type="ARBA" id="ARBA00022475"/>
    </source>
</evidence>
<feature type="transmembrane region" description="Helical" evidence="6">
    <location>
        <begin position="82"/>
        <end position="100"/>
    </location>
</feature>
<comment type="caution">
    <text evidence="8">The sequence shown here is derived from an EMBL/GenBank/DDBJ whole genome shotgun (WGS) entry which is preliminary data.</text>
</comment>
<keyword evidence="2" id="KW-1003">Cell membrane</keyword>
<dbReference type="Proteomes" id="UP000031189">
    <property type="component" value="Unassembled WGS sequence"/>
</dbReference>
<dbReference type="Gene3D" id="3.30.70.120">
    <property type="match status" value="1"/>
</dbReference>
<dbReference type="InterPro" id="IPR015867">
    <property type="entry name" value="N-reg_PII/ATP_PRibTrfase_C"/>
</dbReference>
<dbReference type="STRING" id="1577792.QX51_02975"/>
<keyword evidence="9" id="KW-1185">Reference proteome</keyword>
<dbReference type="PANTHER" id="PTHR33545:SF5">
    <property type="entry name" value="UPF0750 MEMBRANE PROTEIN YITT"/>
    <property type="match status" value="1"/>
</dbReference>
<dbReference type="Pfam" id="PF10035">
    <property type="entry name" value="DUF2179"/>
    <property type="match status" value="1"/>
</dbReference>
<reference evidence="8 9" key="1">
    <citation type="submission" date="2014-12" db="EMBL/GenBank/DDBJ databases">
        <title>Draft genome sequence of Terrisporobacter sp. 08-306576, isolated from the blood culture of a bacteremia patient.</title>
        <authorList>
            <person name="Lund L.C."/>
            <person name="Sydenham T.V."/>
            <person name="Hogh S.V."/>
            <person name="Skov M.N."/>
            <person name="Kemp M."/>
            <person name="Justesen U.S."/>
        </authorList>
    </citation>
    <scope>NUCLEOTIDE SEQUENCE [LARGE SCALE GENOMIC DNA]</scope>
    <source>
        <strain evidence="8 9">08-306576</strain>
    </source>
</reference>
<dbReference type="RefSeq" id="WP_039678428.1">
    <property type="nucleotide sequence ID" value="NZ_JAWGXO010000001.1"/>
</dbReference>
<keyword evidence="3 6" id="KW-0812">Transmembrane</keyword>
<dbReference type="PANTHER" id="PTHR33545">
    <property type="entry name" value="UPF0750 MEMBRANE PROTEIN YITT-RELATED"/>
    <property type="match status" value="1"/>
</dbReference>
<organism evidence="8 9">
    <name type="scientific">Terrisporobacter othiniensis</name>
    <dbReference type="NCBI Taxonomy" id="1577792"/>
    <lineage>
        <taxon>Bacteria</taxon>
        <taxon>Bacillati</taxon>
        <taxon>Bacillota</taxon>
        <taxon>Clostridia</taxon>
        <taxon>Peptostreptococcales</taxon>
        <taxon>Peptostreptococcaceae</taxon>
        <taxon>Terrisporobacter</taxon>
    </lineage>
</organism>
<proteinExistence type="predicted"/>
<dbReference type="OrthoDB" id="3180973at2"/>
<evidence type="ECO:0000313" key="9">
    <source>
        <dbReference type="Proteomes" id="UP000031189"/>
    </source>
</evidence>
<gene>
    <name evidence="8" type="ORF">QX51_02975</name>
</gene>
<dbReference type="Pfam" id="PF02588">
    <property type="entry name" value="YitT_membrane"/>
    <property type="match status" value="1"/>
</dbReference>
<dbReference type="InterPro" id="IPR003740">
    <property type="entry name" value="YitT"/>
</dbReference>
<dbReference type="EMBL" id="JWHR01000037">
    <property type="protein sequence ID" value="KHS58392.1"/>
    <property type="molecule type" value="Genomic_DNA"/>
</dbReference>
<dbReference type="AlphaFoldDB" id="A0A0B3W7L1"/>
<evidence type="ECO:0000256" key="6">
    <source>
        <dbReference type="SAM" id="Phobius"/>
    </source>
</evidence>
<feature type="transmembrane region" description="Helical" evidence="6">
    <location>
        <begin position="160"/>
        <end position="188"/>
    </location>
</feature>
<keyword evidence="4 6" id="KW-1133">Transmembrane helix</keyword>
<evidence type="ECO:0000256" key="3">
    <source>
        <dbReference type="ARBA" id="ARBA00022692"/>
    </source>
</evidence>
<evidence type="ECO:0000256" key="1">
    <source>
        <dbReference type="ARBA" id="ARBA00004651"/>
    </source>
</evidence>
<dbReference type="GO" id="GO:0005886">
    <property type="term" value="C:plasma membrane"/>
    <property type="evidence" value="ECO:0007669"/>
    <property type="project" value="UniProtKB-SubCell"/>
</dbReference>
<name>A0A0B3W7L1_9FIRM</name>
<feature type="domain" description="DUF2179" evidence="7">
    <location>
        <begin position="226"/>
        <end position="280"/>
    </location>
</feature>
<feature type="transmembrane region" description="Helical" evidence="6">
    <location>
        <begin position="55"/>
        <end position="76"/>
    </location>
</feature>
<evidence type="ECO:0000256" key="5">
    <source>
        <dbReference type="ARBA" id="ARBA00023136"/>
    </source>
</evidence>
<dbReference type="CDD" id="cd16380">
    <property type="entry name" value="YitT_C"/>
    <property type="match status" value="1"/>
</dbReference>
<accession>A0A0B3W7L1</accession>
<keyword evidence="5 6" id="KW-0472">Membrane</keyword>
<dbReference type="PIRSF" id="PIRSF006483">
    <property type="entry name" value="Membrane_protein_YitT"/>
    <property type="match status" value="1"/>
</dbReference>
<dbReference type="InterPro" id="IPR051461">
    <property type="entry name" value="UPF0750_membrane"/>
</dbReference>
<dbReference type="InterPro" id="IPR019264">
    <property type="entry name" value="DUF2179"/>
</dbReference>
<comment type="subcellular location">
    <subcellularLocation>
        <location evidence="1">Cell membrane</location>
        <topology evidence="1">Multi-pass membrane protein</topology>
    </subcellularLocation>
</comment>